<evidence type="ECO:0000313" key="1">
    <source>
        <dbReference type="EMBL" id="CUO19446.1"/>
    </source>
</evidence>
<proteinExistence type="predicted"/>
<dbReference type="STRING" id="39482.ERS852491_01526"/>
<dbReference type="AlphaFoldDB" id="A0A174D6E0"/>
<accession>A0A174D6E0</accession>
<protein>
    <submittedName>
        <fullName evidence="1">Uncharacterized protein</fullName>
    </submittedName>
</protein>
<organism evidence="1 2">
    <name type="scientific">Faecalicatena contorta</name>
    <dbReference type="NCBI Taxonomy" id="39482"/>
    <lineage>
        <taxon>Bacteria</taxon>
        <taxon>Bacillati</taxon>
        <taxon>Bacillota</taxon>
        <taxon>Clostridia</taxon>
        <taxon>Lachnospirales</taxon>
        <taxon>Lachnospiraceae</taxon>
        <taxon>Faecalicatena</taxon>
    </lineage>
</organism>
<dbReference type="OrthoDB" id="1973431at2"/>
<reference evidence="1 2" key="1">
    <citation type="submission" date="2015-09" db="EMBL/GenBank/DDBJ databases">
        <authorList>
            <consortium name="Pathogen Informatics"/>
        </authorList>
    </citation>
    <scope>NUCLEOTIDE SEQUENCE [LARGE SCALE GENOMIC DNA]</scope>
    <source>
        <strain evidence="1 2">2789STDY5834876</strain>
    </source>
</reference>
<dbReference type="GeneID" id="93333422"/>
<gene>
    <name evidence="1" type="ORF">ERS852491_01526</name>
</gene>
<evidence type="ECO:0000313" key="2">
    <source>
        <dbReference type="Proteomes" id="UP000095544"/>
    </source>
</evidence>
<dbReference type="RefSeq" id="WP_025655387.1">
    <property type="nucleotide sequence ID" value="NZ_BAAACT010000175.1"/>
</dbReference>
<name>A0A174D6E0_9FIRM</name>
<sequence>MMVVVRSKDVNLRIPVPMGMASLAVKVIPEAAFRQMRRDVPPPYDVLITRQVLVMLLDECMDILKENKGLEVVHVEAADGTFVSIKL</sequence>
<dbReference type="Proteomes" id="UP000095544">
    <property type="component" value="Unassembled WGS sequence"/>
</dbReference>
<dbReference type="EMBL" id="CYZU01000011">
    <property type="protein sequence ID" value="CUO19446.1"/>
    <property type="molecule type" value="Genomic_DNA"/>
</dbReference>